<dbReference type="Pfam" id="PF13855">
    <property type="entry name" value="LRR_8"/>
    <property type="match status" value="2"/>
</dbReference>
<sequence length="331" mass="37280">AISTPRAVLVLKLQGNRLRRITNLSQFKSLLRINLSHNAISSFDEIVGDMIDFVRLADLVVHHNQMTELTEHIARVSNLEVVDCSYNAITKVHANICNLKDLRLLNLSHNEIRDVGSLLNLKALEHLDISHNRIIHLSEDFMSNAVALTRLNLSNNEVVSIPSSICNLRHIEVLDLGHNAIAEIPDRISEMNLTTLILCNNRLSTIPARKMVRMRKLVNLDIGNNLVFTPATLRDSVDANQILTYLVNNQTNTQGRSSLSRRHSIENLSIDLSNTETYGDEGAAEDHDRALNRDRSTTSTDNGDAQDSKSKSLPRQFSFEKRSQFLKVFPH</sequence>
<feature type="non-terminal residue" evidence="4">
    <location>
        <position position="1"/>
    </location>
</feature>
<reference evidence="4" key="1">
    <citation type="submission" date="2015-04" db="EMBL/GenBank/DDBJ databases">
        <title>The genome sequence of the plant pathogenic Rhizarian Plasmodiophora brassicae reveals insights in its biotrophic life cycle and the origin of chitin synthesis.</title>
        <authorList>
            <person name="Schwelm A."/>
            <person name="Fogelqvist J."/>
            <person name="Knaust A."/>
            <person name="Julke S."/>
            <person name="Lilja T."/>
            <person name="Dhandapani V."/>
            <person name="Bonilla-Rosso G."/>
            <person name="Karlsson M."/>
            <person name="Shevchenko A."/>
            <person name="Choi S.R."/>
            <person name="Kim H.G."/>
            <person name="Park J.Y."/>
            <person name="Lim Y.P."/>
            <person name="Ludwig-Muller J."/>
            <person name="Dixelius C."/>
        </authorList>
    </citation>
    <scope>NUCLEOTIDE SEQUENCE</scope>
    <source>
        <tissue evidence="4">Potato root galls</tissue>
    </source>
</reference>
<feature type="region of interest" description="Disordered" evidence="3">
    <location>
        <begin position="276"/>
        <end position="315"/>
    </location>
</feature>
<dbReference type="SMART" id="SM00369">
    <property type="entry name" value="LRR_TYP"/>
    <property type="match status" value="6"/>
</dbReference>
<dbReference type="PANTHER" id="PTHR48051">
    <property type="match status" value="1"/>
</dbReference>
<keyword evidence="2" id="KW-0677">Repeat</keyword>
<dbReference type="PROSITE" id="PS51450">
    <property type="entry name" value="LRR"/>
    <property type="match status" value="3"/>
</dbReference>
<dbReference type="InterPro" id="IPR003591">
    <property type="entry name" value="Leu-rich_rpt_typical-subtyp"/>
</dbReference>
<dbReference type="EMBL" id="HACM01000084">
    <property type="protein sequence ID" value="CRZ00526.1"/>
    <property type="molecule type" value="Transcribed_RNA"/>
</dbReference>
<evidence type="ECO:0000256" key="1">
    <source>
        <dbReference type="ARBA" id="ARBA00022614"/>
    </source>
</evidence>
<evidence type="ECO:0000256" key="2">
    <source>
        <dbReference type="ARBA" id="ARBA00022737"/>
    </source>
</evidence>
<feature type="compositionally biased region" description="Basic and acidic residues" evidence="3">
    <location>
        <begin position="284"/>
        <end position="296"/>
    </location>
</feature>
<evidence type="ECO:0000313" key="4">
    <source>
        <dbReference type="EMBL" id="CRZ00526.1"/>
    </source>
</evidence>
<feature type="compositionally biased region" description="Polar residues" evidence="3">
    <location>
        <begin position="297"/>
        <end position="315"/>
    </location>
</feature>
<dbReference type="InterPro" id="IPR001611">
    <property type="entry name" value="Leu-rich_rpt"/>
</dbReference>
<name>A0A0H5QGT3_9EUKA</name>
<dbReference type="PANTHER" id="PTHR48051:SF1">
    <property type="entry name" value="RAS SUPPRESSOR PROTEIN 1"/>
    <property type="match status" value="1"/>
</dbReference>
<evidence type="ECO:0008006" key="5">
    <source>
        <dbReference type="Google" id="ProtNLM"/>
    </source>
</evidence>
<dbReference type="Gene3D" id="3.80.10.10">
    <property type="entry name" value="Ribonuclease Inhibitor"/>
    <property type="match status" value="2"/>
</dbReference>
<evidence type="ECO:0000256" key="3">
    <source>
        <dbReference type="SAM" id="MobiDB-lite"/>
    </source>
</evidence>
<dbReference type="InterPro" id="IPR050216">
    <property type="entry name" value="LRR_domain-containing"/>
</dbReference>
<feature type="non-terminal residue" evidence="4">
    <location>
        <position position="331"/>
    </location>
</feature>
<dbReference type="GO" id="GO:0005737">
    <property type="term" value="C:cytoplasm"/>
    <property type="evidence" value="ECO:0007669"/>
    <property type="project" value="TreeGrafter"/>
</dbReference>
<protein>
    <recommendedName>
        <fullName evidence="5">Protein phosphatase 1 regulatory subunit 7</fullName>
    </recommendedName>
</protein>
<dbReference type="SUPFAM" id="SSF52058">
    <property type="entry name" value="L domain-like"/>
    <property type="match status" value="1"/>
</dbReference>
<proteinExistence type="predicted"/>
<keyword evidence="1" id="KW-0433">Leucine-rich repeat</keyword>
<dbReference type="InterPro" id="IPR032675">
    <property type="entry name" value="LRR_dom_sf"/>
</dbReference>
<dbReference type="AlphaFoldDB" id="A0A0H5QGT3"/>
<accession>A0A0H5QGT3</accession>
<organism evidence="4">
    <name type="scientific">Spongospora subterranea</name>
    <dbReference type="NCBI Taxonomy" id="70186"/>
    <lineage>
        <taxon>Eukaryota</taxon>
        <taxon>Sar</taxon>
        <taxon>Rhizaria</taxon>
        <taxon>Endomyxa</taxon>
        <taxon>Phytomyxea</taxon>
        <taxon>Plasmodiophorida</taxon>
        <taxon>Plasmodiophoridae</taxon>
        <taxon>Spongospora</taxon>
    </lineage>
</organism>